<evidence type="ECO:0000313" key="2">
    <source>
        <dbReference type="EMBL" id="GMF52346.1"/>
    </source>
</evidence>
<accession>A0A9W6Y438</accession>
<evidence type="ECO:0000313" key="3">
    <source>
        <dbReference type="Proteomes" id="UP001165121"/>
    </source>
</evidence>
<sequence>MDAATEGKRNEPRLSLLVRAHEDQFFTAAAIRIWWIGLLGLHLVGGLFFGLVCSAYWKMPDLSVTTFLDFYQIGMRSKYFHTIALMHGLIAALHGLSALAMIVRSIRSGRLTFRGNHFAHRGSKARNRNQNQLQRGRVRCTLSRCFAAVFGRHGFFGAQGQYYDIILLCRETIETTLQTAQGLRMSQNVPRLWLNRFYVVLLVLNCWSTAFVHHMFRHNKTKMRLVALLSDSLLDLVTSVGISLLLVLSYAKEFDVATGNFNILLWFQDKWLVNAMNEFNIILVRSWCDLTTRMVFAISMLSNLNSMEMLMAVTMRYNRQPRVTAITPIERPSTRVQRHIHDVEVWTERLASSKLMRTVFFCWGLIILILHIMAQTNPILPQCLVQVHPWGVSRPACSLVILNCLTDGTNGESEHAIAQWSKLDADSVKCLLVRHCPRFQVPWVIGPFQSLNAFKVYNTTIVEWEEDAALTQDTHPVMQCVMFMRVNLANGTLPPGLVSAHFPRSLNLIGFVVSNLQELPDDLHTKWPRYSAIHLDTTQFTKFPDTLWKISPSIIIMPYNPIESVKKELFGIDTMWYLDLAGTKLSMLPQDVPVLTNPLLGINLEDTNISSFPSWIDPWLQRMANRYAPPLAAAGTPYCRELEQLFRGNQTEFSEVMPATPASRLMDPSNKAFLASAVNCQPSSLYRYALAFEDRDKVL</sequence>
<dbReference type="AlphaFoldDB" id="A0A9W6Y438"/>
<keyword evidence="3" id="KW-1185">Reference proteome</keyword>
<reference evidence="2" key="1">
    <citation type="submission" date="2023-04" db="EMBL/GenBank/DDBJ databases">
        <title>Phytophthora fragariaefolia NBRC 109709.</title>
        <authorList>
            <person name="Ichikawa N."/>
            <person name="Sato H."/>
            <person name="Tonouchi N."/>
        </authorList>
    </citation>
    <scope>NUCLEOTIDE SEQUENCE</scope>
    <source>
        <strain evidence="2">NBRC 109709</strain>
    </source>
</reference>
<comment type="caution">
    <text evidence="2">The sequence shown here is derived from an EMBL/GenBank/DDBJ whole genome shotgun (WGS) entry which is preliminary data.</text>
</comment>
<protein>
    <submittedName>
        <fullName evidence="2">Unnamed protein product</fullName>
    </submittedName>
</protein>
<organism evidence="2 3">
    <name type="scientific">Phytophthora fragariaefolia</name>
    <dbReference type="NCBI Taxonomy" id="1490495"/>
    <lineage>
        <taxon>Eukaryota</taxon>
        <taxon>Sar</taxon>
        <taxon>Stramenopiles</taxon>
        <taxon>Oomycota</taxon>
        <taxon>Peronosporomycetes</taxon>
        <taxon>Peronosporales</taxon>
        <taxon>Peronosporaceae</taxon>
        <taxon>Phytophthora</taxon>
    </lineage>
</organism>
<name>A0A9W6Y438_9STRA</name>
<feature type="transmembrane region" description="Helical" evidence="1">
    <location>
        <begin position="355"/>
        <end position="374"/>
    </location>
</feature>
<feature type="transmembrane region" description="Helical" evidence="1">
    <location>
        <begin position="33"/>
        <end position="57"/>
    </location>
</feature>
<gene>
    <name evidence="2" type="ORF">Pfra01_002140400</name>
</gene>
<dbReference type="Gene3D" id="3.80.10.10">
    <property type="entry name" value="Ribonuclease Inhibitor"/>
    <property type="match status" value="1"/>
</dbReference>
<dbReference type="OrthoDB" id="40118at2759"/>
<dbReference type="EMBL" id="BSXT01003078">
    <property type="protein sequence ID" value="GMF52346.1"/>
    <property type="molecule type" value="Genomic_DNA"/>
</dbReference>
<keyword evidence="1" id="KW-0472">Membrane</keyword>
<keyword evidence="1" id="KW-0812">Transmembrane</keyword>
<feature type="transmembrane region" description="Helical" evidence="1">
    <location>
        <begin position="78"/>
        <end position="103"/>
    </location>
</feature>
<keyword evidence="1" id="KW-1133">Transmembrane helix</keyword>
<dbReference type="Proteomes" id="UP001165121">
    <property type="component" value="Unassembled WGS sequence"/>
</dbReference>
<proteinExistence type="predicted"/>
<evidence type="ECO:0000256" key="1">
    <source>
        <dbReference type="SAM" id="Phobius"/>
    </source>
</evidence>
<feature type="transmembrane region" description="Helical" evidence="1">
    <location>
        <begin position="233"/>
        <end position="251"/>
    </location>
</feature>
<feature type="transmembrane region" description="Helical" evidence="1">
    <location>
        <begin position="193"/>
        <end position="212"/>
    </location>
</feature>
<dbReference type="InterPro" id="IPR032675">
    <property type="entry name" value="LRR_dom_sf"/>
</dbReference>
<dbReference type="SUPFAM" id="SSF52058">
    <property type="entry name" value="L domain-like"/>
    <property type="match status" value="1"/>
</dbReference>